<feature type="non-terminal residue" evidence="1">
    <location>
        <position position="23"/>
    </location>
</feature>
<gene>
    <name evidence="1" type="ORF">LCGC14_2498310</name>
</gene>
<comment type="caution">
    <text evidence="1">The sequence shown here is derived from an EMBL/GenBank/DDBJ whole genome shotgun (WGS) entry which is preliminary data.</text>
</comment>
<organism evidence="1">
    <name type="scientific">marine sediment metagenome</name>
    <dbReference type="NCBI Taxonomy" id="412755"/>
    <lineage>
        <taxon>unclassified sequences</taxon>
        <taxon>metagenomes</taxon>
        <taxon>ecological metagenomes</taxon>
    </lineage>
</organism>
<sequence length="23" mass="2610">MTLYIAKRVATCAAHWELNMLSS</sequence>
<dbReference type="AlphaFoldDB" id="A0A0F9B2K3"/>
<dbReference type="EMBL" id="LAZR01039774">
    <property type="protein sequence ID" value="KKL16169.1"/>
    <property type="molecule type" value="Genomic_DNA"/>
</dbReference>
<accession>A0A0F9B2K3</accession>
<proteinExistence type="predicted"/>
<evidence type="ECO:0000313" key="1">
    <source>
        <dbReference type="EMBL" id="KKL16169.1"/>
    </source>
</evidence>
<name>A0A0F9B2K3_9ZZZZ</name>
<reference evidence="1" key="1">
    <citation type="journal article" date="2015" name="Nature">
        <title>Complex archaea that bridge the gap between prokaryotes and eukaryotes.</title>
        <authorList>
            <person name="Spang A."/>
            <person name="Saw J.H."/>
            <person name="Jorgensen S.L."/>
            <person name="Zaremba-Niedzwiedzka K."/>
            <person name="Martijn J."/>
            <person name="Lind A.E."/>
            <person name="van Eijk R."/>
            <person name="Schleper C."/>
            <person name="Guy L."/>
            <person name="Ettema T.J."/>
        </authorList>
    </citation>
    <scope>NUCLEOTIDE SEQUENCE</scope>
</reference>
<protein>
    <submittedName>
        <fullName evidence="1">Uncharacterized protein</fullName>
    </submittedName>
</protein>